<keyword evidence="8" id="KW-0378">Hydrolase</keyword>
<keyword evidence="2 4" id="KW-0963">Cytoplasm</keyword>
<evidence type="ECO:0000256" key="1">
    <source>
        <dbReference type="ARBA" id="ARBA00004496"/>
    </source>
</evidence>
<dbReference type="HAMAP" id="MF_00289_A">
    <property type="entry name" value="Proteasome_A_A"/>
    <property type="match status" value="1"/>
</dbReference>
<dbReference type="InterPro" id="IPR029055">
    <property type="entry name" value="Ntn_hydrolases_N"/>
</dbReference>
<evidence type="ECO:0000256" key="3">
    <source>
        <dbReference type="ARBA" id="ARBA00022942"/>
    </source>
</evidence>
<dbReference type="InterPro" id="IPR023332">
    <property type="entry name" value="Proteasome_alpha-type"/>
</dbReference>
<dbReference type="GO" id="GO:0019773">
    <property type="term" value="C:proteasome core complex, alpha-subunit complex"/>
    <property type="evidence" value="ECO:0007669"/>
    <property type="project" value="UniProtKB-UniRule"/>
</dbReference>
<evidence type="ECO:0000256" key="4">
    <source>
        <dbReference type="HAMAP-Rule" id="MF_00289"/>
    </source>
</evidence>
<dbReference type="NCBIfam" id="TIGR03633">
    <property type="entry name" value="arc_protsome_A"/>
    <property type="match status" value="1"/>
</dbReference>
<dbReference type="Gene3D" id="3.60.20.10">
    <property type="entry name" value="Glutamine Phosphoribosylpyrophosphate, subunit 1, domain 1"/>
    <property type="match status" value="1"/>
</dbReference>
<dbReference type="Pfam" id="PF00227">
    <property type="entry name" value="Proteasome"/>
    <property type="match status" value="1"/>
</dbReference>
<dbReference type="EMBL" id="DSLA01000071">
    <property type="protein sequence ID" value="HEH35409.1"/>
    <property type="molecule type" value="Genomic_DNA"/>
</dbReference>
<dbReference type="FunFam" id="3.60.20.10:FF:000004">
    <property type="entry name" value="Proteasome subunit alpha type-4"/>
    <property type="match status" value="1"/>
</dbReference>
<dbReference type="CDD" id="cd03756">
    <property type="entry name" value="proteasome_alpha_archeal"/>
    <property type="match status" value="1"/>
</dbReference>
<dbReference type="InterPro" id="IPR050115">
    <property type="entry name" value="Proteasome_alpha"/>
</dbReference>
<name>A0A7J2TI37_ARCFL</name>
<dbReference type="GO" id="GO:0005737">
    <property type="term" value="C:cytoplasm"/>
    <property type="evidence" value="ECO:0007669"/>
    <property type="project" value="UniProtKB-SubCell"/>
</dbReference>
<feature type="domain" description="Proteasome alpha-type subunits" evidence="7">
    <location>
        <begin position="8"/>
        <end position="30"/>
    </location>
</feature>
<dbReference type="PANTHER" id="PTHR11599">
    <property type="entry name" value="PROTEASOME SUBUNIT ALPHA/BETA"/>
    <property type="match status" value="1"/>
</dbReference>
<evidence type="ECO:0000256" key="2">
    <source>
        <dbReference type="ARBA" id="ARBA00022490"/>
    </source>
</evidence>
<evidence type="ECO:0000313" key="8">
    <source>
        <dbReference type="EMBL" id="HEH35409.1"/>
    </source>
</evidence>
<dbReference type="AlphaFoldDB" id="A0A7J2TI37"/>
<comment type="function">
    <text evidence="4 6">Component of the proteasome core, a large protease complex with broad specificity involved in protein degradation.</text>
</comment>
<dbReference type="GO" id="GO:0010498">
    <property type="term" value="P:proteasomal protein catabolic process"/>
    <property type="evidence" value="ECO:0007669"/>
    <property type="project" value="UniProtKB-UniRule"/>
</dbReference>
<dbReference type="GO" id="GO:0004298">
    <property type="term" value="F:threonine-type endopeptidase activity"/>
    <property type="evidence" value="ECO:0007669"/>
    <property type="project" value="InterPro"/>
</dbReference>
<dbReference type="InterPro" id="IPR000426">
    <property type="entry name" value="Proteasome_asu_N"/>
</dbReference>
<accession>A0A7J2TI37</accession>
<organism evidence="8">
    <name type="scientific">Archaeoglobus fulgidus</name>
    <dbReference type="NCBI Taxonomy" id="2234"/>
    <lineage>
        <taxon>Archaea</taxon>
        <taxon>Methanobacteriati</taxon>
        <taxon>Methanobacteriota</taxon>
        <taxon>Archaeoglobi</taxon>
        <taxon>Archaeoglobales</taxon>
        <taxon>Archaeoglobaceae</taxon>
        <taxon>Archaeoglobus</taxon>
    </lineage>
</organism>
<sequence length="246" mass="27703">MHLPQMGYDRAITVFSPDGRLFQVEYAREAVKRGATAIGIKTKSGVILVADKRVGSRLLEADTIEKIYKIDEHICAATSGLVADARVLIERARIEAQINRLTYEEPITVKELAKRICDFKQQFTQFGGVRPFGVSLLIAGVDSVPKLYETDPSGALLEYKATAIGMGRNVVMEFFEKEYREDLSFEEALILALVAMGKSIESELQAENVEVGYVKTDEKVYREMSVEELRKYVEIANERIRAELKK</sequence>
<dbReference type="GO" id="GO:0006511">
    <property type="term" value="P:ubiquitin-dependent protein catabolic process"/>
    <property type="evidence" value="ECO:0007669"/>
    <property type="project" value="InterPro"/>
</dbReference>
<keyword evidence="3 4" id="KW-0647">Proteasome</keyword>
<dbReference type="PROSITE" id="PS00388">
    <property type="entry name" value="PROTEASOME_ALPHA_1"/>
    <property type="match status" value="1"/>
</dbReference>
<reference evidence="8" key="1">
    <citation type="journal article" date="2020" name="mSystems">
        <title>Genome- and Community-Level Interaction Insights into Carbon Utilization and Element Cycling Functions of Hydrothermarchaeota in Hydrothermal Sediment.</title>
        <authorList>
            <person name="Zhou Z."/>
            <person name="Liu Y."/>
            <person name="Xu W."/>
            <person name="Pan J."/>
            <person name="Luo Z.H."/>
            <person name="Li M."/>
        </authorList>
    </citation>
    <scope>NUCLEOTIDE SEQUENCE [LARGE SCALE GENOMIC DNA]</scope>
    <source>
        <strain evidence="8">SpSt-26</strain>
    </source>
</reference>
<comment type="subunit">
    <text evidence="4 6">The 20S proteasome core is composed of 14 alpha and 14 beta subunits that assemble into four stacked heptameric rings, resulting in a barrel-shaped structure. The two inner rings, each composed of seven catalytic beta subunits, are sandwiched by two outer rings, each composed of seven alpha subunits. The catalytic chamber with the active sites is on the inside of the barrel. Has a gated structure, the ends of the cylinder being occluded by the N-termini of the alpha-subunits. Is capped at one or both ends by the proteasome regulatory ATPase, PAN.</text>
</comment>
<comment type="activity regulation">
    <text evidence="4">The formation of the proteasomal ATPase PAN-20S proteasome complex, via the docking of the C-termini of PAN into the intersubunit pockets in the alpha-rings, triggers opening of the gate for substrate entry. Interconversion between the open-gate and close-gate conformations leads to a dynamic regulation of the 20S proteasome proteolysis activity.</text>
</comment>
<comment type="similarity">
    <text evidence="4 5 6">Belongs to the peptidase T1A family.</text>
</comment>
<dbReference type="SMART" id="SM00948">
    <property type="entry name" value="Proteasome_A_N"/>
    <property type="match status" value="1"/>
</dbReference>
<comment type="caution">
    <text evidence="8">The sequence shown here is derived from an EMBL/GenBank/DDBJ whole genome shotgun (WGS) entry which is preliminary data.</text>
</comment>
<dbReference type="InterPro" id="IPR019982">
    <property type="entry name" value="Proteasome_asu_arc"/>
</dbReference>
<evidence type="ECO:0000256" key="6">
    <source>
        <dbReference type="RuleBase" id="RU000552"/>
    </source>
</evidence>
<proteinExistence type="inferred from homology"/>
<dbReference type="InterPro" id="IPR001353">
    <property type="entry name" value="Proteasome_sua/b"/>
</dbReference>
<gene>
    <name evidence="4 8" type="primary">psmA</name>
    <name evidence="8" type="ORF">ENP88_04530</name>
</gene>
<evidence type="ECO:0000256" key="5">
    <source>
        <dbReference type="PROSITE-ProRule" id="PRU00808"/>
    </source>
</evidence>
<comment type="subcellular location">
    <subcellularLocation>
        <location evidence="1 4 6">Cytoplasm</location>
    </subcellularLocation>
</comment>
<dbReference type="SUPFAM" id="SSF56235">
    <property type="entry name" value="N-terminal nucleophile aminohydrolases (Ntn hydrolases)"/>
    <property type="match status" value="1"/>
</dbReference>
<protein>
    <recommendedName>
        <fullName evidence="4 6">Proteasome subunit alpha</fullName>
    </recommendedName>
    <alternativeName>
        <fullName evidence="4">20S proteasome alpha subunit</fullName>
    </alternativeName>
    <alternativeName>
        <fullName evidence="4">Proteasome core protein PsmA</fullName>
    </alternativeName>
</protein>
<dbReference type="Pfam" id="PF10584">
    <property type="entry name" value="Proteasome_A_N"/>
    <property type="match status" value="1"/>
</dbReference>
<dbReference type="PROSITE" id="PS51475">
    <property type="entry name" value="PROTEASOME_ALPHA_2"/>
    <property type="match status" value="1"/>
</dbReference>
<dbReference type="NCBIfam" id="NF003075">
    <property type="entry name" value="PRK03996.1"/>
    <property type="match status" value="1"/>
</dbReference>
<evidence type="ECO:0000259" key="7">
    <source>
        <dbReference type="PROSITE" id="PS00388"/>
    </source>
</evidence>